<dbReference type="SUPFAM" id="SSF46689">
    <property type="entry name" value="Homeodomain-like"/>
    <property type="match status" value="1"/>
</dbReference>
<dbReference type="Gene3D" id="1.10.565.10">
    <property type="entry name" value="Retinoid X Receptor"/>
    <property type="match status" value="1"/>
</dbReference>
<keyword evidence="8" id="KW-0804">Transcription</keyword>
<dbReference type="GO" id="GO:0043565">
    <property type="term" value="F:sequence-specific DNA binding"/>
    <property type="evidence" value="ECO:0007669"/>
    <property type="project" value="InterPro"/>
</dbReference>
<evidence type="ECO:0000256" key="5">
    <source>
        <dbReference type="ARBA" id="ARBA00022833"/>
    </source>
</evidence>
<keyword evidence="10" id="KW-0539">Nucleus</keyword>
<dbReference type="Pfam" id="PF03221">
    <property type="entry name" value="HTH_Tnp_Tc5"/>
    <property type="match status" value="1"/>
</dbReference>
<keyword evidence="3" id="KW-0479">Metal-binding</keyword>
<dbReference type="SMART" id="SM00399">
    <property type="entry name" value="ZnF_C4"/>
    <property type="match status" value="1"/>
</dbReference>
<organism evidence="15 16">
    <name type="scientific">Heterorhabditis bacteriophora</name>
    <name type="common">Entomopathogenic nematode worm</name>
    <dbReference type="NCBI Taxonomy" id="37862"/>
    <lineage>
        <taxon>Eukaryota</taxon>
        <taxon>Metazoa</taxon>
        <taxon>Ecdysozoa</taxon>
        <taxon>Nematoda</taxon>
        <taxon>Chromadorea</taxon>
        <taxon>Rhabditida</taxon>
        <taxon>Rhabditina</taxon>
        <taxon>Rhabditomorpha</taxon>
        <taxon>Strongyloidea</taxon>
        <taxon>Heterorhabditidae</taxon>
        <taxon>Heterorhabditis</taxon>
    </lineage>
</organism>
<dbReference type="AlphaFoldDB" id="A0A1I7XKJ2"/>
<feature type="domain" description="HTH CENPB-type" evidence="13">
    <location>
        <begin position="13"/>
        <end position="76"/>
    </location>
</feature>
<evidence type="ECO:0000259" key="14">
    <source>
        <dbReference type="PROSITE" id="PS51843"/>
    </source>
</evidence>
<dbReference type="PROSITE" id="PS51030">
    <property type="entry name" value="NUCLEAR_REC_DBD_2"/>
    <property type="match status" value="1"/>
</dbReference>
<evidence type="ECO:0000256" key="9">
    <source>
        <dbReference type="ARBA" id="ARBA00023170"/>
    </source>
</evidence>
<dbReference type="Gene3D" id="3.30.50.10">
    <property type="entry name" value="Erythroid Transcription Factor GATA-1, subunit A"/>
    <property type="match status" value="1"/>
</dbReference>
<dbReference type="Proteomes" id="UP000095283">
    <property type="component" value="Unplaced"/>
</dbReference>
<dbReference type="Pfam" id="PF00105">
    <property type="entry name" value="zf-C4"/>
    <property type="match status" value="1"/>
</dbReference>
<evidence type="ECO:0000256" key="10">
    <source>
        <dbReference type="ARBA" id="ARBA00023242"/>
    </source>
</evidence>
<dbReference type="PROSITE" id="PS51843">
    <property type="entry name" value="NR_LBD"/>
    <property type="match status" value="1"/>
</dbReference>
<evidence type="ECO:0000259" key="12">
    <source>
        <dbReference type="PROSITE" id="PS51030"/>
    </source>
</evidence>
<feature type="domain" description="Nuclear receptor" evidence="12">
    <location>
        <begin position="105"/>
        <end position="151"/>
    </location>
</feature>
<dbReference type="InterPro" id="IPR001628">
    <property type="entry name" value="Znf_hrmn_rcpt"/>
</dbReference>
<keyword evidence="11" id="KW-0732">Signal</keyword>
<reference evidence="16" key="1">
    <citation type="submission" date="2016-11" db="UniProtKB">
        <authorList>
            <consortium name="WormBaseParasite"/>
        </authorList>
    </citation>
    <scope>IDENTIFICATION</scope>
</reference>
<feature type="chain" id="PRO_5009311260" evidence="11">
    <location>
        <begin position="20"/>
        <end position="508"/>
    </location>
</feature>
<evidence type="ECO:0000256" key="1">
    <source>
        <dbReference type="ARBA" id="ARBA00004123"/>
    </source>
</evidence>
<dbReference type="Gene3D" id="1.10.10.60">
    <property type="entry name" value="Homeodomain-like"/>
    <property type="match status" value="1"/>
</dbReference>
<evidence type="ECO:0000256" key="7">
    <source>
        <dbReference type="ARBA" id="ARBA00023125"/>
    </source>
</evidence>
<keyword evidence="4" id="KW-0863">Zinc-finger</keyword>
<comment type="subcellular location">
    <subcellularLocation>
        <location evidence="1">Nucleus</location>
    </subcellularLocation>
</comment>
<accession>A0A1I7XKJ2</accession>
<protein>
    <submittedName>
        <fullName evidence="16">Nuclear receptor domain-containing protein</fullName>
    </submittedName>
</protein>
<keyword evidence="7" id="KW-0238">DNA-binding</keyword>
<dbReference type="InterPro" id="IPR000536">
    <property type="entry name" value="Nucl_hrmn_rcpt_lig-bd"/>
</dbReference>
<evidence type="ECO:0000256" key="2">
    <source>
        <dbReference type="ARBA" id="ARBA00005993"/>
    </source>
</evidence>
<name>A0A1I7XKJ2_HETBA</name>
<keyword evidence="6" id="KW-0805">Transcription regulation</keyword>
<keyword evidence="5" id="KW-0862">Zinc</keyword>
<dbReference type="PROSITE" id="PS51253">
    <property type="entry name" value="HTH_CENPB"/>
    <property type="match status" value="1"/>
</dbReference>
<comment type="similarity">
    <text evidence="2">Belongs to the nuclear hormone receptor family.</text>
</comment>
<dbReference type="GO" id="GO:0003700">
    <property type="term" value="F:DNA-binding transcription factor activity"/>
    <property type="evidence" value="ECO:0007669"/>
    <property type="project" value="InterPro"/>
</dbReference>
<keyword evidence="9" id="KW-0675">Receptor</keyword>
<keyword evidence="15" id="KW-1185">Reference proteome</keyword>
<sequence length="508" mass="58607">MLSSLTLLFCLLDCYIVRRTSFVGLNILMWRFFKDCRDNGIVLNGKMLKEHAMMISRQLEGWLDAFKRRHKIDLKMMSGVPVNYEENDEDMKMDEDGDDGFVPIRTVTLCRQFVCAQQGNCRVNYAMRVICRACRYVKCIRMGMERQAVQPRRDCNIGRRKISYPTSTAKPVQRNVSEVPTCGPPLDRLASAMETSGLSPEVHYAASYSSSISEDHTLSPKRPIWVPPPPTPESVLEDLLREERLDNERRRILYCGPSSISNLLSISQINDIYNSPLQPYGPQDMKELTFSGIQKDIRGQILVIYEWMRGWSHFNLLNTQDKKSFLRRCILYHTILDPAYLTMRLGLPHRFVMFNGMYVGIAEDSEEGWRDEDCISASLKKTLYRPLLDRVVNEIAYPMHSIKLSFHEFLILKALVSFKSASVSDISPPLKEHMIQHIDLIFRALNHHYITLGLDSSEIAERTGNLILLMSSVFAVGMECLESHQKIQFFDLWELDDLLVKLMSRSPR</sequence>
<dbReference type="SMART" id="SM00430">
    <property type="entry name" value="HOLI"/>
    <property type="match status" value="1"/>
</dbReference>
<evidence type="ECO:0000256" key="11">
    <source>
        <dbReference type="SAM" id="SignalP"/>
    </source>
</evidence>
<dbReference type="InterPro" id="IPR009057">
    <property type="entry name" value="Homeodomain-like_sf"/>
</dbReference>
<proteinExistence type="inferred from homology"/>
<dbReference type="PANTHER" id="PTHR46397">
    <property type="entry name" value="NUCLEAR HORMONE RECEPTOR FAMILY-RELATED"/>
    <property type="match status" value="1"/>
</dbReference>
<dbReference type="SUPFAM" id="SSF48508">
    <property type="entry name" value="Nuclear receptor ligand-binding domain"/>
    <property type="match status" value="1"/>
</dbReference>
<dbReference type="CDD" id="cd06157">
    <property type="entry name" value="NR_LBD"/>
    <property type="match status" value="1"/>
</dbReference>
<dbReference type="Pfam" id="PF00104">
    <property type="entry name" value="Hormone_recep"/>
    <property type="match status" value="1"/>
</dbReference>
<dbReference type="InterPro" id="IPR035500">
    <property type="entry name" value="NHR-like_dom_sf"/>
</dbReference>
<evidence type="ECO:0000313" key="16">
    <source>
        <dbReference type="WBParaSite" id="Hba_17834"/>
    </source>
</evidence>
<evidence type="ECO:0000313" key="15">
    <source>
        <dbReference type="Proteomes" id="UP000095283"/>
    </source>
</evidence>
<evidence type="ECO:0000256" key="4">
    <source>
        <dbReference type="ARBA" id="ARBA00022771"/>
    </source>
</evidence>
<evidence type="ECO:0000256" key="8">
    <source>
        <dbReference type="ARBA" id="ARBA00023163"/>
    </source>
</evidence>
<evidence type="ECO:0000256" key="3">
    <source>
        <dbReference type="ARBA" id="ARBA00022723"/>
    </source>
</evidence>
<feature type="signal peptide" evidence="11">
    <location>
        <begin position="1"/>
        <end position="19"/>
    </location>
</feature>
<dbReference type="PANTHER" id="PTHR46397:SF5">
    <property type="entry name" value="NUCLEAR HORMONE RECEPTOR FAMILY MEMBER NHR-20"/>
    <property type="match status" value="1"/>
</dbReference>
<dbReference type="InterPro" id="IPR013088">
    <property type="entry name" value="Znf_NHR/GATA"/>
</dbReference>
<feature type="domain" description="NR LBD" evidence="14">
    <location>
        <begin position="255"/>
        <end position="506"/>
    </location>
</feature>
<dbReference type="GO" id="GO:0005634">
    <property type="term" value="C:nucleus"/>
    <property type="evidence" value="ECO:0007669"/>
    <property type="project" value="UniProtKB-SubCell"/>
</dbReference>
<dbReference type="GO" id="GO:0008270">
    <property type="term" value="F:zinc ion binding"/>
    <property type="evidence" value="ECO:0007669"/>
    <property type="project" value="UniProtKB-KW"/>
</dbReference>
<dbReference type="SUPFAM" id="SSF57716">
    <property type="entry name" value="Glucocorticoid receptor-like (DNA-binding domain)"/>
    <property type="match status" value="1"/>
</dbReference>
<dbReference type="InterPro" id="IPR006600">
    <property type="entry name" value="HTH_CenpB_DNA-bd_dom"/>
</dbReference>
<evidence type="ECO:0000259" key="13">
    <source>
        <dbReference type="PROSITE" id="PS51253"/>
    </source>
</evidence>
<dbReference type="WBParaSite" id="Hba_17834">
    <property type="protein sequence ID" value="Hba_17834"/>
    <property type="gene ID" value="Hba_17834"/>
</dbReference>
<evidence type="ECO:0000256" key="6">
    <source>
        <dbReference type="ARBA" id="ARBA00023015"/>
    </source>
</evidence>